<keyword evidence="5" id="KW-0418">Kinase</keyword>
<evidence type="ECO:0000256" key="7">
    <source>
        <dbReference type="ARBA" id="ARBA00047899"/>
    </source>
</evidence>
<dbReference type="GO" id="GO:0004674">
    <property type="term" value="F:protein serine/threonine kinase activity"/>
    <property type="evidence" value="ECO:0007669"/>
    <property type="project" value="UniProtKB-KW"/>
</dbReference>
<protein>
    <recommendedName>
        <fullName evidence="1">non-specific serine/threonine protein kinase</fullName>
        <ecNumber evidence="1">2.7.11.1</ecNumber>
    </recommendedName>
</protein>
<evidence type="ECO:0000256" key="6">
    <source>
        <dbReference type="ARBA" id="ARBA00022840"/>
    </source>
</evidence>
<keyword evidence="3" id="KW-0808">Transferase</keyword>
<dbReference type="GO" id="GO:0005737">
    <property type="term" value="C:cytoplasm"/>
    <property type="evidence" value="ECO:0007669"/>
    <property type="project" value="TreeGrafter"/>
</dbReference>
<dbReference type="EC" id="2.7.11.1" evidence="1"/>
<feature type="domain" description="Protein kinase" evidence="9">
    <location>
        <begin position="53"/>
        <end position="436"/>
    </location>
</feature>
<dbReference type="AlphaFoldDB" id="A0A9P7MMA1"/>
<evidence type="ECO:0000313" key="11">
    <source>
        <dbReference type="Proteomes" id="UP000784919"/>
    </source>
</evidence>
<dbReference type="GO" id="GO:0005634">
    <property type="term" value="C:nucleus"/>
    <property type="evidence" value="ECO:0007669"/>
    <property type="project" value="TreeGrafter"/>
</dbReference>
<dbReference type="PANTHER" id="PTHR47634">
    <property type="entry name" value="PROTEIN KINASE DOMAIN-CONTAINING PROTEIN-RELATED"/>
    <property type="match status" value="1"/>
</dbReference>
<comment type="caution">
    <text evidence="10">The sequence shown here is derived from an EMBL/GenBank/DDBJ whole genome shotgun (WGS) entry which is preliminary data.</text>
</comment>
<dbReference type="InterPro" id="IPR011009">
    <property type="entry name" value="Kinase-like_dom_sf"/>
</dbReference>
<dbReference type="PANTHER" id="PTHR47634:SF9">
    <property type="entry name" value="PROTEIN KINASE DOMAIN-CONTAINING PROTEIN-RELATED"/>
    <property type="match status" value="1"/>
</dbReference>
<dbReference type="Gene3D" id="1.10.510.10">
    <property type="entry name" value="Transferase(Phosphotransferase) domain 1"/>
    <property type="match status" value="1"/>
</dbReference>
<organism evidence="10 11">
    <name type="scientific">Claviceps arundinis</name>
    <dbReference type="NCBI Taxonomy" id="1623583"/>
    <lineage>
        <taxon>Eukaryota</taxon>
        <taxon>Fungi</taxon>
        <taxon>Dikarya</taxon>
        <taxon>Ascomycota</taxon>
        <taxon>Pezizomycotina</taxon>
        <taxon>Sordariomycetes</taxon>
        <taxon>Hypocreomycetidae</taxon>
        <taxon>Hypocreales</taxon>
        <taxon>Clavicipitaceae</taxon>
        <taxon>Claviceps</taxon>
    </lineage>
</organism>
<dbReference type="Proteomes" id="UP000784919">
    <property type="component" value="Unassembled WGS sequence"/>
</dbReference>
<evidence type="ECO:0000256" key="1">
    <source>
        <dbReference type="ARBA" id="ARBA00012513"/>
    </source>
</evidence>
<evidence type="ECO:0000256" key="8">
    <source>
        <dbReference type="ARBA" id="ARBA00048679"/>
    </source>
</evidence>
<evidence type="ECO:0000256" key="5">
    <source>
        <dbReference type="ARBA" id="ARBA00022777"/>
    </source>
</evidence>
<dbReference type="SMART" id="SM00220">
    <property type="entry name" value="S_TKc"/>
    <property type="match status" value="1"/>
</dbReference>
<keyword evidence="6" id="KW-0067">ATP-binding</keyword>
<keyword evidence="4" id="KW-0547">Nucleotide-binding</keyword>
<evidence type="ECO:0000256" key="3">
    <source>
        <dbReference type="ARBA" id="ARBA00022679"/>
    </source>
</evidence>
<dbReference type="OrthoDB" id="4936864at2759"/>
<accession>A0A9P7MMA1</accession>
<comment type="catalytic activity">
    <reaction evidence="7">
        <text>L-threonyl-[protein] + ATP = O-phospho-L-threonyl-[protein] + ADP + H(+)</text>
        <dbReference type="Rhea" id="RHEA:46608"/>
        <dbReference type="Rhea" id="RHEA-COMP:11060"/>
        <dbReference type="Rhea" id="RHEA-COMP:11605"/>
        <dbReference type="ChEBI" id="CHEBI:15378"/>
        <dbReference type="ChEBI" id="CHEBI:30013"/>
        <dbReference type="ChEBI" id="CHEBI:30616"/>
        <dbReference type="ChEBI" id="CHEBI:61977"/>
        <dbReference type="ChEBI" id="CHEBI:456216"/>
        <dbReference type="EC" id="2.7.11.1"/>
    </reaction>
</comment>
<dbReference type="EMBL" id="SRPS01000258">
    <property type="protein sequence ID" value="KAG5961193.1"/>
    <property type="molecule type" value="Genomic_DNA"/>
</dbReference>
<reference evidence="10" key="1">
    <citation type="journal article" date="2020" name="bioRxiv">
        <title>Whole genome comparisons of ergot fungi reveals the divergence and evolution of species within the genus Claviceps are the result of varying mechanisms driving genome evolution and host range expansion.</title>
        <authorList>
            <person name="Wyka S.A."/>
            <person name="Mondo S.J."/>
            <person name="Liu M."/>
            <person name="Dettman J."/>
            <person name="Nalam V."/>
            <person name="Broders K.D."/>
        </authorList>
    </citation>
    <scope>NUCLEOTIDE SEQUENCE</scope>
    <source>
        <strain evidence="10">CCC 1102</strain>
    </source>
</reference>
<dbReference type="InterPro" id="IPR000719">
    <property type="entry name" value="Prot_kinase_dom"/>
</dbReference>
<keyword evidence="2" id="KW-0723">Serine/threonine-protein kinase</keyword>
<proteinExistence type="predicted"/>
<dbReference type="PROSITE" id="PS50011">
    <property type="entry name" value="PROTEIN_KINASE_DOM"/>
    <property type="match status" value="1"/>
</dbReference>
<dbReference type="GO" id="GO:0005524">
    <property type="term" value="F:ATP binding"/>
    <property type="evidence" value="ECO:0007669"/>
    <property type="project" value="UniProtKB-KW"/>
</dbReference>
<evidence type="ECO:0000313" key="10">
    <source>
        <dbReference type="EMBL" id="KAG5961193.1"/>
    </source>
</evidence>
<evidence type="ECO:0000256" key="4">
    <source>
        <dbReference type="ARBA" id="ARBA00022741"/>
    </source>
</evidence>
<dbReference type="SUPFAM" id="SSF56112">
    <property type="entry name" value="Protein kinase-like (PK-like)"/>
    <property type="match status" value="1"/>
</dbReference>
<sequence>MASLIRGVLANARNRVSRLLVPLSQQPSSPKPVPRQQHQDEEIFEQDGFYHPVSLGDTFDSGRYSILRKLGYGRYSTRYVALKLLTNNCYGGPYEIFEREILEKIRDVSRKSSHEGRKHVLPLNEHFTHQGPNGNHVGLTFDVLGHDLYTESMRYTYGRVPVKAVKEIVRQLLKGLDFLHTECGVIHTGAAQRITDDLVWFIANGTIDLKWTNILFELETPSDCVSKYLESTPPRTTEGKNGASIPLRECMVTEATPHISDMAPLRVRLIDFGVASWREKHLLDQIQPLALRAPEVTLGAPWDTGVDIWNLGCLIIELTHGFVMFRETPSKRGIWTLEDDHLAKIVEVLGPIPPSLLRKGRRTAEFLDEQGKFLRIPKLGLTSLERMLNGDIMPVTKPPDMPDDEIDVFIDFVRGMLQIDPMARKSAAQLLQHEWLS</sequence>
<dbReference type="GO" id="GO:0000245">
    <property type="term" value="P:spliceosomal complex assembly"/>
    <property type="evidence" value="ECO:0007669"/>
    <property type="project" value="TreeGrafter"/>
</dbReference>
<dbReference type="Gene3D" id="3.30.200.20">
    <property type="entry name" value="Phosphorylase Kinase, domain 1"/>
    <property type="match status" value="1"/>
</dbReference>
<gene>
    <name evidence="10" type="ORF">E4U56_003955</name>
</gene>
<dbReference type="InterPro" id="IPR051334">
    <property type="entry name" value="SRPK"/>
</dbReference>
<evidence type="ECO:0000259" key="9">
    <source>
        <dbReference type="PROSITE" id="PS50011"/>
    </source>
</evidence>
<comment type="catalytic activity">
    <reaction evidence="8">
        <text>L-seryl-[protein] + ATP = O-phospho-L-seryl-[protein] + ADP + H(+)</text>
        <dbReference type="Rhea" id="RHEA:17989"/>
        <dbReference type="Rhea" id="RHEA-COMP:9863"/>
        <dbReference type="Rhea" id="RHEA-COMP:11604"/>
        <dbReference type="ChEBI" id="CHEBI:15378"/>
        <dbReference type="ChEBI" id="CHEBI:29999"/>
        <dbReference type="ChEBI" id="CHEBI:30616"/>
        <dbReference type="ChEBI" id="CHEBI:83421"/>
        <dbReference type="ChEBI" id="CHEBI:456216"/>
        <dbReference type="EC" id="2.7.11.1"/>
    </reaction>
</comment>
<dbReference type="Pfam" id="PF00069">
    <property type="entry name" value="Pkinase"/>
    <property type="match status" value="1"/>
</dbReference>
<evidence type="ECO:0000256" key="2">
    <source>
        <dbReference type="ARBA" id="ARBA00022527"/>
    </source>
</evidence>
<name>A0A9P7MMA1_9HYPO</name>
<dbReference type="GO" id="GO:0050684">
    <property type="term" value="P:regulation of mRNA processing"/>
    <property type="evidence" value="ECO:0007669"/>
    <property type="project" value="TreeGrafter"/>
</dbReference>